<keyword evidence="2" id="KW-0479">Metal-binding</keyword>
<dbReference type="Gene3D" id="3.40.140.10">
    <property type="entry name" value="Cytidine Deaminase, domain 2"/>
    <property type="match status" value="1"/>
</dbReference>
<protein>
    <recommendedName>
        <fullName evidence="10">JAB domain-containing protein</fullName>
    </recommendedName>
</protein>
<reference evidence="8 9" key="2">
    <citation type="submission" date="2019-01" db="EMBL/GenBank/DDBJ databases">
        <title>Tautonia sociabilis, a novel thermotolerant planctomycete of Isosphaeraceae family, isolated from a 4000 m deep subterranean habitat.</title>
        <authorList>
            <person name="Kovaleva O.L."/>
            <person name="Elcheninov A.G."/>
            <person name="Van Heerden E."/>
            <person name="Toshchakov S.V."/>
            <person name="Novikov A."/>
            <person name="Bonch-Osmolovskaya E.A."/>
            <person name="Kublanov I.V."/>
        </authorList>
    </citation>
    <scope>NUCLEOTIDE SEQUENCE [LARGE SCALE GENOMIC DNA]</scope>
    <source>
        <strain evidence="8 9">GM2012</strain>
    </source>
</reference>
<evidence type="ECO:0000256" key="3">
    <source>
        <dbReference type="ARBA" id="ARBA00022801"/>
    </source>
</evidence>
<gene>
    <name evidence="8" type="ORF">TsocGM_20265</name>
</gene>
<evidence type="ECO:0000259" key="6">
    <source>
        <dbReference type="Pfam" id="PF00899"/>
    </source>
</evidence>
<evidence type="ECO:0000256" key="2">
    <source>
        <dbReference type="ARBA" id="ARBA00022723"/>
    </source>
</evidence>
<feature type="domain" description="THIF-type NAD/FAD binding fold" evidence="6">
    <location>
        <begin position="393"/>
        <end position="552"/>
    </location>
</feature>
<dbReference type="SUPFAM" id="SSF69572">
    <property type="entry name" value="Activating enzymes of the ubiquitin-like proteins"/>
    <property type="match status" value="1"/>
</dbReference>
<dbReference type="GO" id="GO:0046872">
    <property type="term" value="F:metal ion binding"/>
    <property type="evidence" value="ECO:0007669"/>
    <property type="project" value="UniProtKB-KW"/>
</dbReference>
<proteinExistence type="predicted"/>
<dbReference type="EMBL" id="RYZH01000048">
    <property type="protein sequence ID" value="RUL84612.1"/>
    <property type="molecule type" value="Genomic_DNA"/>
</dbReference>
<dbReference type="PANTHER" id="PTHR43267:SF1">
    <property type="entry name" value="TRNA THREONYLCARBAMOYLADENOSINE DEHYDRATASE"/>
    <property type="match status" value="1"/>
</dbReference>
<keyword evidence="9" id="KW-1185">Reference proteome</keyword>
<evidence type="ECO:0000313" key="8">
    <source>
        <dbReference type="EMBL" id="RUL84612.1"/>
    </source>
</evidence>
<dbReference type="GO" id="GO:0061504">
    <property type="term" value="P:cyclic threonylcarbamoyladenosine biosynthetic process"/>
    <property type="evidence" value="ECO:0007669"/>
    <property type="project" value="TreeGrafter"/>
</dbReference>
<dbReference type="Gene3D" id="3.40.50.720">
    <property type="entry name" value="NAD(P)-binding Rossmann-like Domain"/>
    <property type="match status" value="1"/>
</dbReference>
<dbReference type="SUPFAM" id="SSF102712">
    <property type="entry name" value="JAB1/MPN domain"/>
    <property type="match status" value="1"/>
</dbReference>
<dbReference type="InterPro" id="IPR045886">
    <property type="entry name" value="ThiF/MoeB/HesA"/>
</dbReference>
<name>A0A432MF65_9BACT</name>
<keyword evidence="1" id="KW-0645">Protease</keyword>
<keyword evidence="3" id="KW-0378">Hydrolase</keyword>
<organism evidence="8 9">
    <name type="scientific">Tautonia sociabilis</name>
    <dbReference type="NCBI Taxonomy" id="2080755"/>
    <lineage>
        <taxon>Bacteria</taxon>
        <taxon>Pseudomonadati</taxon>
        <taxon>Planctomycetota</taxon>
        <taxon>Planctomycetia</taxon>
        <taxon>Isosphaerales</taxon>
        <taxon>Isosphaeraceae</taxon>
        <taxon>Tautonia</taxon>
    </lineage>
</organism>
<evidence type="ECO:0000259" key="7">
    <source>
        <dbReference type="Pfam" id="PF14464"/>
    </source>
</evidence>
<dbReference type="GO" id="GO:0006508">
    <property type="term" value="P:proteolysis"/>
    <property type="evidence" value="ECO:0007669"/>
    <property type="project" value="UniProtKB-KW"/>
</dbReference>
<evidence type="ECO:0000256" key="1">
    <source>
        <dbReference type="ARBA" id="ARBA00022670"/>
    </source>
</evidence>
<dbReference type="InterPro" id="IPR035985">
    <property type="entry name" value="Ubiquitin-activating_enz"/>
</dbReference>
<dbReference type="GO" id="GO:0008237">
    <property type="term" value="F:metallopeptidase activity"/>
    <property type="evidence" value="ECO:0007669"/>
    <property type="project" value="UniProtKB-KW"/>
</dbReference>
<dbReference type="InterPro" id="IPR000594">
    <property type="entry name" value="ThiF_NAD_FAD-bd"/>
</dbReference>
<dbReference type="GO" id="GO:0061503">
    <property type="term" value="F:tRNA threonylcarbamoyladenosine dehydratase"/>
    <property type="evidence" value="ECO:0007669"/>
    <property type="project" value="TreeGrafter"/>
</dbReference>
<sequence length="812" mass="90225">MGCSCGHHPGRPPSYGEPVPMTSSWITLYPQWYIGERQGLARHYPGFKVYEPELEKGKLILYGMLEVRPPGGTVGHPVLLEYPASTPFEKPVVLPLKALPAIDEQGNFKELLEPEFFDHRHQMPNGALCLFQRETRTIVGGDVVTGVQALSRAERWFLGLHTGNWPPDSAASELEAHFKYATDVLLSETFFRDDINGFGRFYMVPDLRRLQDSQLKDLCPMIVTALTEESLIVKMFDARADLSRIYPWIKSDLWDLSKLAEIDVKSDEQRPVENGYWWSLPKEPRPFRDGRGFLEVLTPVANGGDPWPLVSKALGGEMTIGDRHFFGLRYPGRDGGIAWLMVAMSRGKRSVVGTIADEKSKREAFERAPIYGLRVHSARPSDLRLRNTGVVAESISQKRVVMLGLGALGAEAAELLAKAGVGGFRMCDMDRLSTGNVARHVGGLNEFGAPKVRVVATRIHEINPYIKFDESDLIFGTAVHSLEDLAEFIRPADLVISTVADESVESVINQVAVIERKPVLYGRALRRASMGRVFLVRPGRDACKACLSAFASRGRSGEPAPRDWIDVPESEADVLVHECGRPVIPASAVDLAFVAGLIARVALDYLEDPQIERNHWLWSKRPEPLVDRRLTEPLETFIGRLDPDEACPACQEPDVRAVTLSEDARRDIILMTEASPKSETGGVLIGYVDSERRAHVIRATGPGPNAEQSAYRFSRDVDFVQRELERSAGELGERGVYLGEWHSHLVADPRPSTTDIDSLCGIAAEPNYLTRCPIMIISGLDTKSGNVHHVRAWSFPVGGRIYDIEIEDEPTE</sequence>
<dbReference type="GO" id="GO:0008641">
    <property type="term" value="F:ubiquitin-like modifier activating enzyme activity"/>
    <property type="evidence" value="ECO:0007669"/>
    <property type="project" value="InterPro"/>
</dbReference>
<dbReference type="AlphaFoldDB" id="A0A432MF65"/>
<keyword evidence="4" id="KW-0862">Zinc</keyword>
<dbReference type="Proteomes" id="UP000280296">
    <property type="component" value="Unassembled WGS sequence"/>
</dbReference>
<reference evidence="8 9" key="1">
    <citation type="submission" date="2018-12" db="EMBL/GenBank/DDBJ databases">
        <authorList>
            <person name="Toschakov S.V."/>
        </authorList>
    </citation>
    <scope>NUCLEOTIDE SEQUENCE [LARGE SCALE GENOMIC DNA]</scope>
    <source>
        <strain evidence="8 9">GM2012</strain>
    </source>
</reference>
<dbReference type="Pfam" id="PF00899">
    <property type="entry name" value="ThiF"/>
    <property type="match status" value="1"/>
</dbReference>
<dbReference type="PANTHER" id="PTHR43267">
    <property type="entry name" value="TRNA THREONYLCARBAMOYLADENOSINE DEHYDRATASE"/>
    <property type="match status" value="1"/>
</dbReference>
<evidence type="ECO:0008006" key="10">
    <source>
        <dbReference type="Google" id="ProtNLM"/>
    </source>
</evidence>
<accession>A0A432MF65</accession>
<feature type="domain" description="JAB" evidence="7">
    <location>
        <begin position="662"/>
        <end position="793"/>
    </location>
</feature>
<keyword evidence="5" id="KW-0482">Metalloprotease</keyword>
<dbReference type="InterPro" id="IPR028090">
    <property type="entry name" value="JAB_dom_prok"/>
</dbReference>
<comment type="caution">
    <text evidence="8">The sequence shown here is derived from an EMBL/GenBank/DDBJ whole genome shotgun (WGS) entry which is preliminary data.</text>
</comment>
<evidence type="ECO:0000256" key="4">
    <source>
        <dbReference type="ARBA" id="ARBA00022833"/>
    </source>
</evidence>
<evidence type="ECO:0000256" key="5">
    <source>
        <dbReference type="ARBA" id="ARBA00023049"/>
    </source>
</evidence>
<evidence type="ECO:0000313" key="9">
    <source>
        <dbReference type="Proteomes" id="UP000280296"/>
    </source>
</evidence>
<dbReference type="Pfam" id="PF14464">
    <property type="entry name" value="Prok-JAB"/>
    <property type="match status" value="1"/>
</dbReference>